<comment type="caution">
    <text evidence="1">The sequence shown here is derived from an EMBL/GenBank/DDBJ whole genome shotgun (WGS) entry which is preliminary data.</text>
</comment>
<organism evidence="1 2">
    <name type="scientific">Lentinula lateritia</name>
    <dbReference type="NCBI Taxonomy" id="40482"/>
    <lineage>
        <taxon>Eukaryota</taxon>
        <taxon>Fungi</taxon>
        <taxon>Dikarya</taxon>
        <taxon>Basidiomycota</taxon>
        <taxon>Agaricomycotina</taxon>
        <taxon>Agaricomycetes</taxon>
        <taxon>Agaricomycetidae</taxon>
        <taxon>Agaricales</taxon>
        <taxon>Marasmiineae</taxon>
        <taxon>Omphalotaceae</taxon>
        <taxon>Lentinula</taxon>
    </lineage>
</organism>
<dbReference type="Proteomes" id="UP001150238">
    <property type="component" value="Unassembled WGS sequence"/>
</dbReference>
<name>A0A9W9DDG7_9AGAR</name>
<gene>
    <name evidence="1" type="ORF">C8J55DRAFT_567241</name>
</gene>
<evidence type="ECO:0000313" key="1">
    <source>
        <dbReference type="EMBL" id="KAJ4463857.1"/>
    </source>
</evidence>
<protein>
    <submittedName>
        <fullName evidence="1">Uncharacterized protein</fullName>
    </submittedName>
</protein>
<dbReference type="EMBL" id="JANVFS010000065">
    <property type="protein sequence ID" value="KAJ4463857.1"/>
    <property type="molecule type" value="Genomic_DNA"/>
</dbReference>
<reference evidence="1" key="1">
    <citation type="submission" date="2022-08" db="EMBL/GenBank/DDBJ databases">
        <authorList>
            <consortium name="DOE Joint Genome Institute"/>
            <person name="Min B."/>
            <person name="Riley R."/>
            <person name="Sierra-Patev S."/>
            <person name="Naranjo-Ortiz M."/>
            <person name="Looney B."/>
            <person name="Konkel Z."/>
            <person name="Slot J.C."/>
            <person name="Sakamoto Y."/>
            <person name="Steenwyk J.L."/>
            <person name="Rokas A."/>
            <person name="Carro J."/>
            <person name="Camarero S."/>
            <person name="Ferreira P."/>
            <person name="Molpeceres G."/>
            <person name="Ruiz-Duenas F.J."/>
            <person name="Serrano A."/>
            <person name="Henrissat B."/>
            <person name="Drula E."/>
            <person name="Hughes K.W."/>
            <person name="Mata J.L."/>
            <person name="Ishikawa N.K."/>
            <person name="Vargas-Isla R."/>
            <person name="Ushijima S."/>
            <person name="Smith C.A."/>
            <person name="Ahrendt S."/>
            <person name="Andreopoulos W."/>
            <person name="He G."/>
            <person name="Labutti K."/>
            <person name="Lipzen A."/>
            <person name="Ng V."/>
            <person name="Sandor L."/>
            <person name="Barry K."/>
            <person name="Martinez A.T."/>
            <person name="Xiao Y."/>
            <person name="Gibbons J.G."/>
            <person name="Terashima K."/>
            <person name="Hibbett D.S."/>
            <person name="Grigoriev I.V."/>
        </authorList>
    </citation>
    <scope>NUCLEOTIDE SEQUENCE</scope>
    <source>
        <strain evidence="1">Sp2 HRB7682 ss15</strain>
    </source>
</reference>
<accession>A0A9W9DDG7</accession>
<proteinExistence type="predicted"/>
<reference evidence="1" key="2">
    <citation type="journal article" date="2023" name="Proc. Natl. Acad. Sci. U.S.A.">
        <title>A global phylogenomic analysis of the shiitake genus Lentinula.</title>
        <authorList>
            <person name="Sierra-Patev S."/>
            <person name="Min B."/>
            <person name="Naranjo-Ortiz M."/>
            <person name="Looney B."/>
            <person name="Konkel Z."/>
            <person name="Slot J.C."/>
            <person name="Sakamoto Y."/>
            <person name="Steenwyk J.L."/>
            <person name="Rokas A."/>
            <person name="Carro J."/>
            <person name="Camarero S."/>
            <person name="Ferreira P."/>
            <person name="Molpeceres G."/>
            <person name="Ruiz-Duenas F.J."/>
            <person name="Serrano A."/>
            <person name="Henrissat B."/>
            <person name="Drula E."/>
            <person name="Hughes K.W."/>
            <person name="Mata J.L."/>
            <person name="Ishikawa N.K."/>
            <person name="Vargas-Isla R."/>
            <person name="Ushijima S."/>
            <person name="Smith C.A."/>
            <person name="Donoghue J."/>
            <person name="Ahrendt S."/>
            <person name="Andreopoulos W."/>
            <person name="He G."/>
            <person name="LaButti K."/>
            <person name="Lipzen A."/>
            <person name="Ng V."/>
            <person name="Riley R."/>
            <person name="Sandor L."/>
            <person name="Barry K."/>
            <person name="Martinez A.T."/>
            <person name="Xiao Y."/>
            <person name="Gibbons J.G."/>
            <person name="Terashima K."/>
            <person name="Grigoriev I.V."/>
            <person name="Hibbett D."/>
        </authorList>
    </citation>
    <scope>NUCLEOTIDE SEQUENCE</scope>
    <source>
        <strain evidence="1">Sp2 HRB7682 ss15</strain>
    </source>
</reference>
<evidence type="ECO:0000313" key="2">
    <source>
        <dbReference type="Proteomes" id="UP001150238"/>
    </source>
</evidence>
<sequence>MQVGNGDFAFGADVTSLQTFLPFATMSSWGWKNDSSPPNRNMEDVHNYKGESRYNHGRLVQYDFGGDPEIEQWLTANLNQAQIQHQMVDAIFYTTVESSTKFDIIRDSPTQSFHTQTPTLSPS</sequence>
<dbReference type="AlphaFoldDB" id="A0A9W9DDG7"/>